<evidence type="ECO:0000313" key="1">
    <source>
        <dbReference type="EMBL" id="KAK3804251.1"/>
    </source>
</evidence>
<reference evidence="1" key="1">
    <citation type="journal article" date="2023" name="G3 (Bethesda)">
        <title>A reference genome for the long-term kleptoplast-retaining sea slug Elysia crispata morphotype clarki.</title>
        <authorList>
            <person name="Eastman K.E."/>
            <person name="Pendleton A.L."/>
            <person name="Shaikh M.A."/>
            <person name="Suttiyut T."/>
            <person name="Ogas R."/>
            <person name="Tomko P."/>
            <person name="Gavelis G."/>
            <person name="Widhalm J.R."/>
            <person name="Wisecaver J.H."/>
        </authorList>
    </citation>
    <scope>NUCLEOTIDE SEQUENCE</scope>
    <source>
        <strain evidence="1">ECLA1</strain>
    </source>
</reference>
<evidence type="ECO:0000313" key="2">
    <source>
        <dbReference type="Proteomes" id="UP001283361"/>
    </source>
</evidence>
<protein>
    <submittedName>
        <fullName evidence="1">Uncharacterized protein</fullName>
    </submittedName>
</protein>
<dbReference type="EMBL" id="JAWDGP010000029">
    <property type="protein sequence ID" value="KAK3804251.1"/>
    <property type="molecule type" value="Genomic_DNA"/>
</dbReference>
<dbReference type="AlphaFoldDB" id="A0AAE1BF36"/>
<keyword evidence="2" id="KW-1185">Reference proteome</keyword>
<sequence>MGRSETRWLRKVVVDKKTEERFKDIDKKTEERFKDIDKKTEERFKDIDKKTEERFKDKVTKSGSFLDGGSTDPETKQTPLLELVVSCVVDPKGKTTAELEFRSSLHRLEEVRQAMVSVKA</sequence>
<proteinExistence type="predicted"/>
<accession>A0AAE1BF36</accession>
<gene>
    <name evidence="1" type="ORF">RRG08_040758</name>
</gene>
<name>A0AAE1BF36_9GAST</name>
<dbReference type="Proteomes" id="UP001283361">
    <property type="component" value="Unassembled WGS sequence"/>
</dbReference>
<comment type="caution">
    <text evidence="1">The sequence shown here is derived from an EMBL/GenBank/DDBJ whole genome shotgun (WGS) entry which is preliminary data.</text>
</comment>
<organism evidence="1 2">
    <name type="scientific">Elysia crispata</name>
    <name type="common">lettuce slug</name>
    <dbReference type="NCBI Taxonomy" id="231223"/>
    <lineage>
        <taxon>Eukaryota</taxon>
        <taxon>Metazoa</taxon>
        <taxon>Spiralia</taxon>
        <taxon>Lophotrochozoa</taxon>
        <taxon>Mollusca</taxon>
        <taxon>Gastropoda</taxon>
        <taxon>Heterobranchia</taxon>
        <taxon>Euthyneura</taxon>
        <taxon>Panpulmonata</taxon>
        <taxon>Sacoglossa</taxon>
        <taxon>Placobranchoidea</taxon>
        <taxon>Plakobranchidae</taxon>
        <taxon>Elysia</taxon>
    </lineage>
</organism>